<evidence type="ECO:0000259" key="11">
    <source>
        <dbReference type="Pfam" id="PF00725"/>
    </source>
</evidence>
<dbReference type="Pfam" id="PF00725">
    <property type="entry name" value="3HCDH"/>
    <property type="match status" value="1"/>
</dbReference>
<dbReference type="GO" id="GO:0070403">
    <property type="term" value="F:NAD+ binding"/>
    <property type="evidence" value="ECO:0007669"/>
    <property type="project" value="InterPro"/>
</dbReference>
<dbReference type="STRING" id="34027.SAMN05421829_12252"/>
<evidence type="ECO:0000256" key="8">
    <source>
        <dbReference type="ARBA" id="ARBA00023239"/>
    </source>
</evidence>
<evidence type="ECO:0000256" key="7">
    <source>
        <dbReference type="ARBA" id="ARBA00023098"/>
    </source>
</evidence>
<name>A0A1N7C801_9RHOO</name>
<dbReference type="InterPro" id="IPR001753">
    <property type="entry name" value="Enoyl-CoA_hydra/iso"/>
</dbReference>
<keyword evidence="9" id="KW-0511">Multifunctional enzyme</keyword>
<keyword evidence="8" id="KW-0456">Lyase</keyword>
<comment type="pathway">
    <text evidence="1">Lipid metabolism; fatty acid beta-oxidation.</text>
</comment>
<dbReference type="PANTHER" id="PTHR43612:SF3">
    <property type="entry name" value="TRIFUNCTIONAL ENZYME SUBUNIT ALPHA, MITOCHONDRIAL"/>
    <property type="match status" value="1"/>
</dbReference>
<feature type="domain" description="3-hydroxyacyl-CoA dehydrogenase C-terminal" evidence="11">
    <location>
        <begin position="501"/>
        <end position="598"/>
    </location>
</feature>
<dbReference type="GO" id="GO:0006635">
    <property type="term" value="P:fatty acid beta-oxidation"/>
    <property type="evidence" value="ECO:0007669"/>
    <property type="project" value="UniProtKB-UniPathway"/>
</dbReference>
<dbReference type="AlphaFoldDB" id="A0A1N7C801"/>
<evidence type="ECO:0000259" key="12">
    <source>
        <dbReference type="Pfam" id="PF02737"/>
    </source>
</evidence>
<keyword evidence="4" id="KW-0442">Lipid degradation</keyword>
<evidence type="ECO:0000256" key="10">
    <source>
        <dbReference type="ARBA" id="ARBA00049556"/>
    </source>
</evidence>
<keyword evidence="6" id="KW-0520">NAD</keyword>
<proteinExistence type="inferred from homology"/>
<evidence type="ECO:0000256" key="1">
    <source>
        <dbReference type="ARBA" id="ARBA00005005"/>
    </source>
</evidence>
<feature type="domain" description="3-hydroxyacyl-CoA dehydrogenase NAD binding" evidence="12">
    <location>
        <begin position="320"/>
        <end position="497"/>
    </location>
</feature>
<dbReference type="EMBL" id="FTMD01000022">
    <property type="protein sequence ID" value="SIR59686.1"/>
    <property type="molecule type" value="Genomic_DNA"/>
</dbReference>
<evidence type="ECO:0000313" key="13">
    <source>
        <dbReference type="EMBL" id="SIR59686.1"/>
    </source>
</evidence>
<keyword evidence="14" id="KW-1185">Reference proteome</keyword>
<dbReference type="Pfam" id="PF02737">
    <property type="entry name" value="3HCDH_N"/>
    <property type="match status" value="1"/>
</dbReference>
<dbReference type="FunFam" id="3.40.50.720:FF:000009">
    <property type="entry name" value="Fatty oxidation complex, alpha subunit"/>
    <property type="match status" value="1"/>
</dbReference>
<dbReference type="InterPro" id="IPR006176">
    <property type="entry name" value="3-OHacyl-CoA_DH_NAD-bd"/>
</dbReference>
<keyword evidence="7" id="KW-0443">Lipid metabolism</keyword>
<keyword evidence="5" id="KW-0560">Oxidoreductase</keyword>
<evidence type="ECO:0000256" key="4">
    <source>
        <dbReference type="ARBA" id="ARBA00022963"/>
    </source>
</evidence>
<dbReference type="InterPro" id="IPR050136">
    <property type="entry name" value="FA_oxidation_alpha_subunit"/>
</dbReference>
<dbReference type="InterPro" id="IPR036291">
    <property type="entry name" value="NAD(P)-bd_dom_sf"/>
</dbReference>
<dbReference type="Proteomes" id="UP000186819">
    <property type="component" value="Unassembled WGS sequence"/>
</dbReference>
<comment type="catalytic activity">
    <reaction evidence="10">
        <text>a (3S)-3-hydroxyacyl-CoA + NAD(+) = a 3-oxoacyl-CoA + NADH + H(+)</text>
        <dbReference type="Rhea" id="RHEA:22432"/>
        <dbReference type="ChEBI" id="CHEBI:15378"/>
        <dbReference type="ChEBI" id="CHEBI:57318"/>
        <dbReference type="ChEBI" id="CHEBI:57540"/>
        <dbReference type="ChEBI" id="CHEBI:57945"/>
        <dbReference type="ChEBI" id="CHEBI:90726"/>
        <dbReference type="EC" id="1.1.1.35"/>
    </reaction>
</comment>
<dbReference type="UniPathway" id="UPA00659"/>
<dbReference type="SUPFAM" id="SSF51735">
    <property type="entry name" value="NAD(P)-binding Rossmann-fold domains"/>
    <property type="match status" value="1"/>
</dbReference>
<dbReference type="SUPFAM" id="SSF48179">
    <property type="entry name" value="6-phosphogluconate dehydrogenase C-terminal domain-like"/>
    <property type="match status" value="2"/>
</dbReference>
<dbReference type="Gene3D" id="3.90.226.10">
    <property type="entry name" value="2-enoyl-CoA Hydratase, Chain A, domain 1"/>
    <property type="match status" value="1"/>
</dbReference>
<protein>
    <submittedName>
        <fullName evidence="13">3-hydroxyacyl-CoA dehydrogenase / enoyl-CoA hydratase / 3-hydroxybutyryl-CoA epimerase</fullName>
    </submittedName>
</protein>
<reference evidence="14" key="1">
    <citation type="submission" date="2017-01" db="EMBL/GenBank/DDBJ databases">
        <authorList>
            <person name="Varghese N."/>
            <person name="Submissions S."/>
        </authorList>
    </citation>
    <scope>NUCLEOTIDE SEQUENCE [LARGE SCALE GENOMIC DNA]</scope>
    <source>
        <strain evidence="14">ATCC 51758</strain>
    </source>
</reference>
<evidence type="ECO:0000256" key="9">
    <source>
        <dbReference type="ARBA" id="ARBA00023268"/>
    </source>
</evidence>
<dbReference type="PANTHER" id="PTHR43612">
    <property type="entry name" value="TRIFUNCTIONAL ENZYME SUBUNIT ALPHA"/>
    <property type="match status" value="1"/>
</dbReference>
<organism evidence="13 14">
    <name type="scientific">Aromatoleum tolulyticum</name>
    <dbReference type="NCBI Taxonomy" id="34027"/>
    <lineage>
        <taxon>Bacteria</taxon>
        <taxon>Pseudomonadati</taxon>
        <taxon>Pseudomonadota</taxon>
        <taxon>Betaproteobacteria</taxon>
        <taxon>Rhodocyclales</taxon>
        <taxon>Rhodocyclaceae</taxon>
        <taxon>Aromatoleum</taxon>
    </lineage>
</organism>
<evidence type="ECO:0000256" key="3">
    <source>
        <dbReference type="ARBA" id="ARBA00022832"/>
    </source>
</evidence>
<evidence type="ECO:0000256" key="5">
    <source>
        <dbReference type="ARBA" id="ARBA00023002"/>
    </source>
</evidence>
<dbReference type="OrthoDB" id="5287258at2"/>
<dbReference type="Pfam" id="PF00378">
    <property type="entry name" value="ECH_1"/>
    <property type="match status" value="1"/>
</dbReference>
<dbReference type="SUPFAM" id="SSF52096">
    <property type="entry name" value="ClpP/crotonase"/>
    <property type="match status" value="1"/>
</dbReference>
<gene>
    <name evidence="13" type="ORF">SAMN05421829_12252</name>
</gene>
<sequence>MNTLKLEVDADGIALVTIDLPGRPMNVLATELIADLGLMLDEVVARVDVRGVVICSGKSNGFIAGGDLKELVEAHDRGWTPQRGVECVWELSSLFRRLETCGKPVAAAMNGLALGGGLELALACHYRVLADDPKAVVGLPEVTIGLLPGAGGTQRLSRLIGIEKALPLILGGDHVKPAVAAKLGIVHALAPLADVVATARRWLLESPDPVQPWDKKGFRVPGGAGCLAPQASQSFMLGTAGVRGRYLDNYPAPKAILSAVFEGTQLPIDRGLAVEAKYFGRLLVDPVARNIMRTTFINRTAANKLVRRPAAVPKSAVRRLGILGAGTMGGGIAYCAASAGIDVVLLDATQENADRGKDYSRRILAKDLERGRTTADKMDALLARIHPVTRYEALDGCDLVIEAVFEDRAIKAGVTAKAEAVIAPDAIFASNTSTLMIGTLAEKSSRPANFIGMHFFSPVDKMPLVEVIVGKQTSDTALARALDLVGQLRKTPIVVNDGPAFYTTRVFCTYVDEGLQMLADGVEPALIENAARNAGMPIGPLAVLDETTQELRWKVILQAQADGLPVQFTHPAGREVLRALVEDHKRLGRRQGGGLYEYPAGAKKHLWPGIAAAFPAGADQPDVEDLKKRLLYVQALEAARCYEQGIVTEAADADLGSVLGVGYPTWTGGTLSFIDTVGIRPFVDECRRLAARWGARFEPSPWLVARAERGERFYPLPA</sequence>
<dbReference type="InterPro" id="IPR006108">
    <property type="entry name" value="3HC_DH_C"/>
</dbReference>
<evidence type="ECO:0000256" key="6">
    <source>
        <dbReference type="ARBA" id="ARBA00023027"/>
    </source>
</evidence>
<dbReference type="RefSeq" id="WP_084205201.1">
    <property type="nucleotide sequence ID" value="NZ_FTMD01000022.1"/>
</dbReference>
<dbReference type="InterPro" id="IPR029045">
    <property type="entry name" value="ClpP/crotonase-like_dom_sf"/>
</dbReference>
<dbReference type="InterPro" id="IPR008927">
    <property type="entry name" value="6-PGluconate_DH-like_C_sf"/>
</dbReference>
<dbReference type="Gene3D" id="3.40.50.720">
    <property type="entry name" value="NAD(P)-binding Rossmann-like Domain"/>
    <property type="match status" value="1"/>
</dbReference>
<dbReference type="Gene3D" id="1.10.1040.50">
    <property type="match status" value="1"/>
</dbReference>
<evidence type="ECO:0000313" key="14">
    <source>
        <dbReference type="Proteomes" id="UP000186819"/>
    </source>
</evidence>
<comment type="similarity">
    <text evidence="2">In the central section; belongs to the 3-hydroxyacyl-CoA dehydrogenase family.</text>
</comment>
<keyword evidence="3" id="KW-0276">Fatty acid metabolism</keyword>
<evidence type="ECO:0000256" key="2">
    <source>
        <dbReference type="ARBA" id="ARBA00007005"/>
    </source>
</evidence>
<accession>A0A1N7C801</accession>
<dbReference type="GO" id="GO:0016509">
    <property type="term" value="F:long-chain (3S)-3-hydroxyacyl-CoA dehydrogenase (NAD+) activity"/>
    <property type="evidence" value="ECO:0007669"/>
    <property type="project" value="TreeGrafter"/>
</dbReference>
<dbReference type="GO" id="GO:0004300">
    <property type="term" value="F:enoyl-CoA hydratase activity"/>
    <property type="evidence" value="ECO:0007669"/>
    <property type="project" value="TreeGrafter"/>
</dbReference>
<dbReference type="CDD" id="cd06558">
    <property type="entry name" value="crotonase-like"/>
    <property type="match status" value="1"/>
</dbReference>